<keyword evidence="5" id="KW-0597">Phosphoprotein</keyword>
<evidence type="ECO:0000313" key="22">
    <source>
        <dbReference type="Proteomes" id="UP000231279"/>
    </source>
</evidence>
<feature type="domain" description="Protein kinase" evidence="20">
    <location>
        <begin position="34"/>
        <end position="314"/>
    </location>
</feature>
<gene>
    <name evidence="21" type="ORF">CDL12_25239</name>
</gene>
<dbReference type="SUPFAM" id="SSF56112">
    <property type="entry name" value="Protein kinase-like (PK-like)"/>
    <property type="match status" value="1"/>
</dbReference>
<keyword evidence="8" id="KW-0812">Transmembrane</keyword>
<evidence type="ECO:0000256" key="3">
    <source>
        <dbReference type="ARBA" id="ARBA00022475"/>
    </source>
</evidence>
<comment type="catalytic activity">
    <reaction evidence="18">
        <text>L-threonyl-[protein] + ATP = O-phospho-L-threonyl-[protein] + ADP + H(+)</text>
        <dbReference type="Rhea" id="RHEA:46608"/>
        <dbReference type="Rhea" id="RHEA-COMP:11060"/>
        <dbReference type="Rhea" id="RHEA-COMP:11605"/>
        <dbReference type="ChEBI" id="CHEBI:15378"/>
        <dbReference type="ChEBI" id="CHEBI:30013"/>
        <dbReference type="ChEBI" id="CHEBI:30616"/>
        <dbReference type="ChEBI" id="CHEBI:61977"/>
        <dbReference type="ChEBI" id="CHEBI:456216"/>
        <dbReference type="EC" id="2.7.11.1"/>
    </reaction>
</comment>
<dbReference type="PANTHER" id="PTHR48008">
    <property type="entry name" value="LEUCINE-RICH REPEAT RECEPTOR-LIKE PROTEIN KINASE IMK3-RELATED"/>
    <property type="match status" value="1"/>
</dbReference>
<dbReference type="Proteomes" id="UP000231279">
    <property type="component" value="Unassembled WGS sequence"/>
</dbReference>
<dbReference type="STRING" id="429701.A0A2G9GAK0"/>
<keyword evidence="16" id="KW-0675">Receptor</keyword>
<dbReference type="GO" id="GO:0005524">
    <property type="term" value="F:ATP binding"/>
    <property type="evidence" value="ECO:0007669"/>
    <property type="project" value="UniProtKB-KW"/>
</dbReference>
<evidence type="ECO:0000256" key="13">
    <source>
        <dbReference type="ARBA" id="ARBA00022840"/>
    </source>
</evidence>
<comment type="subcellular location">
    <subcellularLocation>
        <location evidence="1">Cell membrane</location>
        <topology evidence="1">Single-pass membrane protein</topology>
    </subcellularLocation>
</comment>
<keyword evidence="15" id="KW-0472">Membrane</keyword>
<evidence type="ECO:0000256" key="6">
    <source>
        <dbReference type="ARBA" id="ARBA00022614"/>
    </source>
</evidence>
<dbReference type="InterPro" id="IPR000719">
    <property type="entry name" value="Prot_kinase_dom"/>
</dbReference>
<evidence type="ECO:0000256" key="10">
    <source>
        <dbReference type="ARBA" id="ARBA00022737"/>
    </source>
</evidence>
<evidence type="ECO:0000256" key="8">
    <source>
        <dbReference type="ARBA" id="ARBA00022692"/>
    </source>
</evidence>
<dbReference type="GO" id="GO:0005886">
    <property type="term" value="C:plasma membrane"/>
    <property type="evidence" value="ECO:0007669"/>
    <property type="project" value="UniProtKB-SubCell"/>
</dbReference>
<dbReference type="Pfam" id="PF00069">
    <property type="entry name" value="Pkinase"/>
    <property type="match status" value="1"/>
</dbReference>
<dbReference type="InterPro" id="IPR052451">
    <property type="entry name" value="Ser/Thr_kinase-like"/>
</dbReference>
<evidence type="ECO:0000256" key="7">
    <source>
        <dbReference type="ARBA" id="ARBA00022679"/>
    </source>
</evidence>
<evidence type="ECO:0000256" key="1">
    <source>
        <dbReference type="ARBA" id="ARBA00004162"/>
    </source>
</evidence>
<keyword evidence="22" id="KW-1185">Reference proteome</keyword>
<dbReference type="Gene3D" id="3.30.200.20">
    <property type="entry name" value="Phosphorylase Kinase, domain 1"/>
    <property type="match status" value="1"/>
</dbReference>
<evidence type="ECO:0000256" key="9">
    <source>
        <dbReference type="ARBA" id="ARBA00022729"/>
    </source>
</evidence>
<dbReference type="FunFam" id="1.10.510.10:FF:000358">
    <property type="entry name" value="Putative leucine-rich repeat receptor-like serine/threonine-protein kinase"/>
    <property type="match status" value="1"/>
</dbReference>
<keyword evidence="13" id="KW-0067">ATP-binding</keyword>
<keyword evidence="12 21" id="KW-0418">Kinase</keyword>
<protein>
    <recommendedName>
        <fullName evidence="2">non-specific serine/threonine protein kinase</fullName>
        <ecNumber evidence="2">2.7.11.1</ecNumber>
    </recommendedName>
</protein>
<evidence type="ECO:0000259" key="20">
    <source>
        <dbReference type="PROSITE" id="PS50011"/>
    </source>
</evidence>
<dbReference type="PANTHER" id="PTHR48008:SF14">
    <property type="entry name" value="PROTEIN KINASE DOMAIN-CONTAINING PROTEIN"/>
    <property type="match status" value="1"/>
</dbReference>
<evidence type="ECO:0000256" key="16">
    <source>
        <dbReference type="ARBA" id="ARBA00023170"/>
    </source>
</evidence>
<dbReference type="SMART" id="SM00220">
    <property type="entry name" value="S_TKc"/>
    <property type="match status" value="1"/>
</dbReference>
<dbReference type="AlphaFoldDB" id="A0A2G9GAK0"/>
<keyword evidence="17" id="KW-0325">Glycoprotein</keyword>
<evidence type="ECO:0000256" key="17">
    <source>
        <dbReference type="ARBA" id="ARBA00023180"/>
    </source>
</evidence>
<keyword evidence="10" id="KW-0677">Repeat</keyword>
<dbReference type="InterPro" id="IPR011009">
    <property type="entry name" value="Kinase-like_dom_sf"/>
</dbReference>
<dbReference type="OrthoDB" id="1724816at2759"/>
<evidence type="ECO:0000256" key="11">
    <source>
        <dbReference type="ARBA" id="ARBA00022741"/>
    </source>
</evidence>
<sequence length="325" mass="36762">MRYKKKGKVPANEDSLATLGRIPYHELLRATDGYNENNLLSKWSFGSVYKGILADGTILAVKVFNLEHEGGFKSFDTECEALRNLRHRNLTKVITNCSNQDFKALVLEYMPKGSLEKWLYSDDYFLDMMQRLNIMIDVGCALEYLHHGLSIGVVHCDLKPSNVLLDNMVARASDFGIAKLLGEEQSFSHTNTLATFGYMAPEYGLEGLVSTKCDIYSYGILLMETFSRTKPNDNMFDGNFSLKRWVNNAHQDGNIVKVVDANLLSTEDKFYNDKLNCLSSIMELALNCCADNPQDRIVMTEVVGVLKKIKLQFLAFDRTSNRIVN</sequence>
<evidence type="ECO:0000256" key="12">
    <source>
        <dbReference type="ARBA" id="ARBA00022777"/>
    </source>
</evidence>
<dbReference type="EC" id="2.7.11.1" evidence="2"/>
<name>A0A2G9GAK0_9LAMI</name>
<dbReference type="PROSITE" id="PS50011">
    <property type="entry name" value="PROTEIN_KINASE_DOM"/>
    <property type="match status" value="1"/>
</dbReference>
<comment type="caution">
    <text evidence="21">The sequence shown here is derived from an EMBL/GenBank/DDBJ whole genome shotgun (WGS) entry which is preliminary data.</text>
</comment>
<dbReference type="InterPro" id="IPR008271">
    <property type="entry name" value="Ser/Thr_kinase_AS"/>
</dbReference>
<evidence type="ECO:0000256" key="5">
    <source>
        <dbReference type="ARBA" id="ARBA00022553"/>
    </source>
</evidence>
<dbReference type="Gene3D" id="1.10.510.10">
    <property type="entry name" value="Transferase(Phosphotransferase) domain 1"/>
    <property type="match status" value="1"/>
</dbReference>
<keyword evidence="14" id="KW-1133">Transmembrane helix</keyword>
<keyword evidence="6" id="KW-0433">Leucine-rich repeat</keyword>
<evidence type="ECO:0000256" key="18">
    <source>
        <dbReference type="ARBA" id="ARBA00047899"/>
    </source>
</evidence>
<dbReference type="EMBL" id="NKXS01006007">
    <property type="protein sequence ID" value="PIN02252.1"/>
    <property type="molecule type" value="Genomic_DNA"/>
</dbReference>
<dbReference type="GO" id="GO:0106310">
    <property type="term" value="F:protein serine kinase activity"/>
    <property type="evidence" value="ECO:0007669"/>
    <property type="project" value="RHEA"/>
</dbReference>
<evidence type="ECO:0000256" key="4">
    <source>
        <dbReference type="ARBA" id="ARBA00022527"/>
    </source>
</evidence>
<evidence type="ECO:0000256" key="19">
    <source>
        <dbReference type="ARBA" id="ARBA00048679"/>
    </source>
</evidence>
<dbReference type="FunFam" id="3.30.200.20:FF:000661">
    <property type="entry name" value="Serine-threonine protein kinase plant-type"/>
    <property type="match status" value="1"/>
</dbReference>
<comment type="catalytic activity">
    <reaction evidence="19">
        <text>L-seryl-[protein] + ATP = O-phospho-L-seryl-[protein] + ADP + H(+)</text>
        <dbReference type="Rhea" id="RHEA:17989"/>
        <dbReference type="Rhea" id="RHEA-COMP:9863"/>
        <dbReference type="Rhea" id="RHEA-COMP:11604"/>
        <dbReference type="ChEBI" id="CHEBI:15378"/>
        <dbReference type="ChEBI" id="CHEBI:29999"/>
        <dbReference type="ChEBI" id="CHEBI:30616"/>
        <dbReference type="ChEBI" id="CHEBI:83421"/>
        <dbReference type="ChEBI" id="CHEBI:456216"/>
        <dbReference type="EC" id="2.7.11.1"/>
    </reaction>
</comment>
<proteinExistence type="predicted"/>
<evidence type="ECO:0000256" key="2">
    <source>
        <dbReference type="ARBA" id="ARBA00012513"/>
    </source>
</evidence>
<dbReference type="PROSITE" id="PS00108">
    <property type="entry name" value="PROTEIN_KINASE_ST"/>
    <property type="match status" value="1"/>
</dbReference>
<dbReference type="GO" id="GO:0004674">
    <property type="term" value="F:protein serine/threonine kinase activity"/>
    <property type="evidence" value="ECO:0007669"/>
    <property type="project" value="UniProtKB-KW"/>
</dbReference>
<keyword evidence="7 21" id="KW-0808">Transferase</keyword>
<organism evidence="21 22">
    <name type="scientific">Handroanthus impetiginosus</name>
    <dbReference type="NCBI Taxonomy" id="429701"/>
    <lineage>
        <taxon>Eukaryota</taxon>
        <taxon>Viridiplantae</taxon>
        <taxon>Streptophyta</taxon>
        <taxon>Embryophyta</taxon>
        <taxon>Tracheophyta</taxon>
        <taxon>Spermatophyta</taxon>
        <taxon>Magnoliopsida</taxon>
        <taxon>eudicotyledons</taxon>
        <taxon>Gunneridae</taxon>
        <taxon>Pentapetalae</taxon>
        <taxon>asterids</taxon>
        <taxon>lamiids</taxon>
        <taxon>Lamiales</taxon>
        <taxon>Bignoniaceae</taxon>
        <taxon>Crescentiina</taxon>
        <taxon>Tabebuia alliance</taxon>
        <taxon>Handroanthus</taxon>
    </lineage>
</organism>
<keyword evidence="11" id="KW-0547">Nucleotide-binding</keyword>
<keyword evidence="9" id="KW-0732">Signal</keyword>
<evidence type="ECO:0000256" key="14">
    <source>
        <dbReference type="ARBA" id="ARBA00022989"/>
    </source>
</evidence>
<keyword evidence="3" id="KW-1003">Cell membrane</keyword>
<evidence type="ECO:0000256" key="15">
    <source>
        <dbReference type="ARBA" id="ARBA00023136"/>
    </source>
</evidence>
<reference evidence="22" key="1">
    <citation type="journal article" date="2018" name="Gigascience">
        <title>Genome assembly of the Pink Ipe (Handroanthus impetiginosus, Bignoniaceae), a highly valued, ecologically keystone Neotropical timber forest tree.</title>
        <authorList>
            <person name="Silva-Junior O.B."/>
            <person name="Grattapaglia D."/>
            <person name="Novaes E."/>
            <person name="Collevatti R.G."/>
        </authorList>
    </citation>
    <scope>NUCLEOTIDE SEQUENCE [LARGE SCALE GENOMIC DNA]</scope>
    <source>
        <strain evidence="22">cv. UFG-1</strain>
    </source>
</reference>
<accession>A0A2G9GAK0</accession>
<keyword evidence="4 21" id="KW-0723">Serine/threonine-protein kinase</keyword>
<evidence type="ECO:0000313" key="21">
    <source>
        <dbReference type="EMBL" id="PIN02252.1"/>
    </source>
</evidence>